<sequence length="171" mass="18728">MIEICKLIFVIAVTVKITEACNGYNLKVNRISTCIDDSIVVPHNVDLKFDPNCNLIIEGCIEMVKPTKWAKGTYEANKSPMPPMKGPVDMCQILGDAKVPQAGEIISAFGLPKKCPLSAKKYCVNGKKSVNISAFKKKLTLLAGQLDLKFDVEHDSGKSCVDINITVSKRK</sequence>
<evidence type="ECO:0000256" key="1">
    <source>
        <dbReference type="SAM" id="SignalP"/>
    </source>
</evidence>
<dbReference type="EMBL" id="OU900096">
    <property type="protein sequence ID" value="CAG9859928.1"/>
    <property type="molecule type" value="Genomic_DNA"/>
</dbReference>
<organism evidence="2 3">
    <name type="scientific">Phyllotreta striolata</name>
    <name type="common">Striped flea beetle</name>
    <name type="synonym">Crioceris striolata</name>
    <dbReference type="NCBI Taxonomy" id="444603"/>
    <lineage>
        <taxon>Eukaryota</taxon>
        <taxon>Metazoa</taxon>
        <taxon>Ecdysozoa</taxon>
        <taxon>Arthropoda</taxon>
        <taxon>Hexapoda</taxon>
        <taxon>Insecta</taxon>
        <taxon>Pterygota</taxon>
        <taxon>Neoptera</taxon>
        <taxon>Endopterygota</taxon>
        <taxon>Coleoptera</taxon>
        <taxon>Polyphaga</taxon>
        <taxon>Cucujiformia</taxon>
        <taxon>Chrysomeloidea</taxon>
        <taxon>Chrysomelidae</taxon>
        <taxon>Galerucinae</taxon>
        <taxon>Alticini</taxon>
        <taxon>Phyllotreta</taxon>
    </lineage>
</organism>
<dbReference type="Proteomes" id="UP001153712">
    <property type="component" value="Chromosome 3"/>
</dbReference>
<evidence type="ECO:0000313" key="3">
    <source>
        <dbReference type="Proteomes" id="UP001153712"/>
    </source>
</evidence>
<protein>
    <submittedName>
        <fullName evidence="2">Uncharacterized protein</fullName>
    </submittedName>
</protein>
<keyword evidence="1" id="KW-0732">Signal</keyword>
<feature type="chain" id="PRO_5040184028" evidence="1">
    <location>
        <begin position="21"/>
        <end position="171"/>
    </location>
</feature>
<accession>A0A9N9TQM7</accession>
<dbReference type="OrthoDB" id="8184313at2759"/>
<reference evidence="2" key="1">
    <citation type="submission" date="2022-01" db="EMBL/GenBank/DDBJ databases">
        <authorList>
            <person name="King R."/>
        </authorList>
    </citation>
    <scope>NUCLEOTIDE SEQUENCE</scope>
</reference>
<gene>
    <name evidence="2" type="ORF">PHYEVI_LOCUS6287</name>
</gene>
<keyword evidence="3" id="KW-1185">Reference proteome</keyword>
<dbReference type="AlphaFoldDB" id="A0A9N9TQM7"/>
<name>A0A9N9TQM7_PHYSR</name>
<feature type="signal peptide" evidence="1">
    <location>
        <begin position="1"/>
        <end position="20"/>
    </location>
</feature>
<proteinExistence type="predicted"/>
<evidence type="ECO:0000313" key="2">
    <source>
        <dbReference type="EMBL" id="CAG9859928.1"/>
    </source>
</evidence>